<dbReference type="Proteomes" id="UP000829354">
    <property type="component" value="Chromosome X"/>
</dbReference>
<gene>
    <name evidence="2" type="ORF">L5515_018318</name>
</gene>
<evidence type="ECO:0000256" key="1">
    <source>
        <dbReference type="SAM" id="MobiDB-lite"/>
    </source>
</evidence>
<evidence type="ECO:0000313" key="2">
    <source>
        <dbReference type="EMBL" id="UMM42514.1"/>
    </source>
</evidence>
<keyword evidence="3" id="KW-1185">Reference proteome</keyword>
<organism evidence="2 3">
    <name type="scientific">Caenorhabditis briggsae</name>
    <dbReference type="NCBI Taxonomy" id="6238"/>
    <lineage>
        <taxon>Eukaryota</taxon>
        <taxon>Metazoa</taxon>
        <taxon>Ecdysozoa</taxon>
        <taxon>Nematoda</taxon>
        <taxon>Chromadorea</taxon>
        <taxon>Rhabditida</taxon>
        <taxon>Rhabditina</taxon>
        <taxon>Rhabditomorpha</taxon>
        <taxon>Rhabditoidea</taxon>
        <taxon>Rhabditidae</taxon>
        <taxon>Peloderinae</taxon>
        <taxon>Caenorhabditis</taxon>
    </lineage>
</organism>
<reference evidence="2 3" key="1">
    <citation type="submission" date="2022-04" db="EMBL/GenBank/DDBJ databases">
        <title>Chromosome-level reference genomes for two strains of Caenorhabditis briggsae: an improved platform for comparative genomics.</title>
        <authorList>
            <person name="Stevens L."/>
            <person name="Andersen E."/>
        </authorList>
    </citation>
    <scope>NUCLEOTIDE SEQUENCE [LARGE SCALE GENOMIC DNA]</scope>
    <source>
        <strain evidence="2">VX34</strain>
        <tissue evidence="2">Whole-organism</tissue>
    </source>
</reference>
<sequence>MDTYNPFNRDVFEMTRAKNWPAPINYVEVSEVPVLLRDKIRFKNNSKKILDFRLIFRSPEGAREITVPNPEGITSEKEFDFRIYVTSDMIHETACKVMKWVHYNMYIAAKEYDDAYNFVAYHEKLITSIVFRDAQEEYPNPGIISARKSNAAGNGEGSENSKKRAMDCDRKLMKGDGYYKWRNKNIFYKAMAGGLFDVKWTDDNREEKGCITCSELSSVIGKAKKEIVEQIRAYKPRNQNESPPKLKDWNLFDATLSSSKVEIFINLKTWFEMMYAKLEELKHHVSDEARIIIMKIVDRHLDKLANKYGYCCAGRKFLFLDSYGCAGGESCRIREGELYHEQWENGKSGGDVYCRKHFTRRVKERIANQKLEENVYVRWTVH</sequence>
<proteinExistence type="predicted"/>
<dbReference type="EMBL" id="CP092625">
    <property type="protein sequence ID" value="UMM42514.1"/>
    <property type="molecule type" value="Genomic_DNA"/>
</dbReference>
<protein>
    <submittedName>
        <fullName evidence="2">Uncharacterized protein</fullName>
    </submittedName>
</protein>
<feature type="region of interest" description="Disordered" evidence="1">
    <location>
        <begin position="142"/>
        <end position="164"/>
    </location>
</feature>
<dbReference type="AlphaFoldDB" id="A0AAE9FG57"/>
<accession>A0AAE9FG57</accession>
<name>A0AAE9FG57_CAEBR</name>
<evidence type="ECO:0000313" key="3">
    <source>
        <dbReference type="Proteomes" id="UP000829354"/>
    </source>
</evidence>